<sequence length="148" mass="16741">MIEDRTRAHADHVGYGPDRLTTAAVGILKAVHCGQPYTDDRIVKDVVCWAAADFNQVVAMMKLDLHEPPMSQCVSWADEAKLNQMRREGVRYSCVKLHDNDIYFIPRNIIHQFRSVSAVTSIAWHVRLKSYYPASGEEARTQGGDHTD</sequence>
<dbReference type="Proteomes" id="UP001209878">
    <property type="component" value="Unassembled WGS sequence"/>
</dbReference>
<name>A0AAD9KJW6_RIDPI</name>
<dbReference type="GO" id="GO:0005634">
    <property type="term" value="C:nucleus"/>
    <property type="evidence" value="ECO:0007669"/>
    <property type="project" value="InterPro"/>
</dbReference>
<evidence type="ECO:0000313" key="2">
    <source>
        <dbReference type="EMBL" id="KAK2172502.1"/>
    </source>
</evidence>
<comment type="similarity">
    <text evidence="1">Belongs to the round spermatid basic protein 1 family.</text>
</comment>
<evidence type="ECO:0000313" key="3">
    <source>
        <dbReference type="Proteomes" id="UP001209878"/>
    </source>
</evidence>
<dbReference type="PANTHER" id="PTHR13354:SF11">
    <property type="entry name" value="LYSINE-SPECIFIC DEMETHYLASE 9"/>
    <property type="match status" value="1"/>
</dbReference>
<proteinExistence type="inferred from homology"/>
<evidence type="ECO:0000256" key="1">
    <source>
        <dbReference type="ARBA" id="ARBA00010560"/>
    </source>
</evidence>
<keyword evidence="3" id="KW-1185">Reference proteome</keyword>
<gene>
    <name evidence="2" type="ORF">NP493_957g00008</name>
</gene>
<dbReference type="PANTHER" id="PTHR13354">
    <property type="entry name" value="ROUND SPERMATID BASIC PROTEIN 1"/>
    <property type="match status" value="1"/>
</dbReference>
<dbReference type="InterPro" id="IPR026306">
    <property type="entry name" value="RSBN1/Dpy-2/CEP530"/>
</dbReference>
<protein>
    <recommendedName>
        <fullName evidence="4">Round spermatid basic protein 1</fullName>
    </recommendedName>
</protein>
<accession>A0AAD9KJW6</accession>
<comment type="caution">
    <text evidence="2">The sequence shown here is derived from an EMBL/GenBank/DDBJ whole genome shotgun (WGS) entry which is preliminary data.</text>
</comment>
<organism evidence="2 3">
    <name type="scientific">Ridgeia piscesae</name>
    <name type="common">Tubeworm</name>
    <dbReference type="NCBI Taxonomy" id="27915"/>
    <lineage>
        <taxon>Eukaryota</taxon>
        <taxon>Metazoa</taxon>
        <taxon>Spiralia</taxon>
        <taxon>Lophotrochozoa</taxon>
        <taxon>Annelida</taxon>
        <taxon>Polychaeta</taxon>
        <taxon>Sedentaria</taxon>
        <taxon>Canalipalpata</taxon>
        <taxon>Sabellida</taxon>
        <taxon>Siboglinidae</taxon>
        <taxon>Ridgeia</taxon>
    </lineage>
</organism>
<reference evidence="2" key="1">
    <citation type="journal article" date="2023" name="Mol. Biol. Evol.">
        <title>Third-Generation Sequencing Reveals the Adaptive Role of the Epigenome in Three Deep-Sea Polychaetes.</title>
        <authorList>
            <person name="Perez M."/>
            <person name="Aroh O."/>
            <person name="Sun Y."/>
            <person name="Lan Y."/>
            <person name="Juniper S.K."/>
            <person name="Young C.R."/>
            <person name="Angers B."/>
            <person name="Qian P.Y."/>
        </authorList>
    </citation>
    <scope>NUCLEOTIDE SEQUENCE</scope>
    <source>
        <strain evidence="2">R07B-5</strain>
    </source>
</reference>
<evidence type="ECO:0008006" key="4">
    <source>
        <dbReference type="Google" id="ProtNLM"/>
    </source>
</evidence>
<dbReference type="AlphaFoldDB" id="A0AAD9KJW6"/>
<dbReference type="EMBL" id="JAODUO010000955">
    <property type="protein sequence ID" value="KAK2172502.1"/>
    <property type="molecule type" value="Genomic_DNA"/>
</dbReference>